<dbReference type="Proteomes" id="UP000268615">
    <property type="component" value="Unassembled WGS sequence"/>
</dbReference>
<reference evidence="1 2" key="1">
    <citation type="submission" date="2018-11" db="EMBL/GenBank/DDBJ databases">
        <title>Draft genome sequence of Buttiauxella warmboldiae CCUG 35512.</title>
        <authorList>
            <person name="Salva-Serra F."/>
            <person name="Marathe N."/>
            <person name="Moore E."/>
            <person name="Svensson L."/>
            <person name="Engstrom-Jakobsson H."/>
        </authorList>
    </citation>
    <scope>NUCLEOTIDE SEQUENCE [LARGE SCALE GENOMIC DNA]</scope>
    <source>
        <strain evidence="1 2">CCUG 35512</strain>
    </source>
</reference>
<dbReference type="EMBL" id="RPOH01000021">
    <property type="protein sequence ID" value="RPH29268.1"/>
    <property type="molecule type" value="Genomic_DNA"/>
</dbReference>
<accession>A0A3N5DKX8</accession>
<dbReference type="RefSeq" id="WP_124023339.1">
    <property type="nucleotide sequence ID" value="NZ_RPOH01000021.1"/>
</dbReference>
<evidence type="ECO:0000313" key="2">
    <source>
        <dbReference type="Proteomes" id="UP000268615"/>
    </source>
</evidence>
<sequence>MRNEQQLVCLGFKFGKSGAHSARSMMIEELKVLLIAHDENATRAEYEDNIVNFNFLLKPTEKSRKLTYRYLVDLYGLDNHIPLFKVFREWWGLSESTQAILALQLAVARDPLLRASTEVILHLEPREHLPRECMEAFLAKDNPERFSATSLRSISQNLNGTWTQAGFLSGRAKKYRENPNVSYVNVAYALFLGHCHGLSGQRLFDSLWCRMLSQDKERLFELAHSASLRGLINFKQASEIVEVTFPNIALPEV</sequence>
<dbReference type="InterPro" id="IPR023137">
    <property type="entry name" value="BrxA_sf"/>
</dbReference>
<proteinExistence type="predicted"/>
<comment type="caution">
    <text evidence="1">The sequence shown here is derived from an EMBL/GenBank/DDBJ whole genome shotgun (WGS) entry which is preliminary data.</text>
</comment>
<evidence type="ECO:0000313" key="1">
    <source>
        <dbReference type="EMBL" id="RPH29268.1"/>
    </source>
</evidence>
<gene>
    <name evidence="1" type="ORF">EHN07_06360</name>
</gene>
<dbReference type="Gene3D" id="1.10.3540.10">
    <property type="entry name" value="uncharacterized protein from magnetospirillum magneticum domain"/>
    <property type="match status" value="1"/>
</dbReference>
<organism evidence="1 2">
    <name type="scientific">Buttiauxella warmboldiae</name>
    <dbReference type="NCBI Taxonomy" id="82993"/>
    <lineage>
        <taxon>Bacteria</taxon>
        <taxon>Pseudomonadati</taxon>
        <taxon>Pseudomonadota</taxon>
        <taxon>Gammaproteobacteria</taxon>
        <taxon>Enterobacterales</taxon>
        <taxon>Enterobacteriaceae</taxon>
        <taxon>Buttiauxella</taxon>
    </lineage>
</organism>
<dbReference type="AlphaFoldDB" id="A0A3N5DKX8"/>
<protein>
    <submittedName>
        <fullName evidence="1">Uncharacterized protein</fullName>
    </submittedName>
</protein>
<dbReference type="OrthoDB" id="69057at2"/>
<name>A0A3N5DKX8_9ENTR</name>
<keyword evidence="2" id="KW-1185">Reference proteome</keyword>